<comment type="caution">
    <text evidence="6">The sequence shown here is derived from an EMBL/GenBank/DDBJ whole genome shotgun (WGS) entry which is preliminary data.</text>
</comment>
<evidence type="ECO:0000256" key="2">
    <source>
        <dbReference type="PIRSR" id="PIRSR000097-1"/>
    </source>
</evidence>
<dbReference type="InterPro" id="IPR018170">
    <property type="entry name" value="Aldo/ket_reductase_CS"/>
</dbReference>
<gene>
    <name evidence="6" type="ORF">G2W53_038874</name>
</gene>
<dbReference type="GO" id="GO:0044550">
    <property type="term" value="P:secondary metabolite biosynthetic process"/>
    <property type="evidence" value="ECO:0007669"/>
    <property type="project" value="UniProtKB-ARBA"/>
</dbReference>
<dbReference type="EMBL" id="JAAIUW010000012">
    <property type="protein sequence ID" value="KAF7806713.1"/>
    <property type="molecule type" value="Genomic_DNA"/>
</dbReference>
<feature type="active site" description="Proton donor" evidence="2">
    <location>
        <position position="56"/>
    </location>
</feature>
<keyword evidence="7" id="KW-1185">Reference proteome</keyword>
<dbReference type="InterPro" id="IPR044497">
    <property type="entry name" value="AKR4A/B"/>
</dbReference>
<dbReference type="Gene3D" id="3.20.20.100">
    <property type="entry name" value="NADP-dependent oxidoreductase domain"/>
    <property type="match status" value="1"/>
</dbReference>
<accession>A0A834SPS3</accession>
<dbReference type="PANTHER" id="PTHR11732">
    <property type="entry name" value="ALDO/KETO REDUCTASE"/>
    <property type="match status" value="1"/>
</dbReference>
<evidence type="ECO:0000313" key="6">
    <source>
        <dbReference type="EMBL" id="KAF7806713.1"/>
    </source>
</evidence>
<feature type="binding site" evidence="3">
    <location>
        <position position="119"/>
    </location>
    <ligand>
        <name>substrate</name>
    </ligand>
</feature>
<dbReference type="PROSITE" id="PS00063">
    <property type="entry name" value="ALDOKETO_REDUCTASE_3"/>
    <property type="match status" value="1"/>
</dbReference>
<dbReference type="InterPro" id="IPR036812">
    <property type="entry name" value="NAD(P)_OxRdtase_dom_sf"/>
</dbReference>
<dbReference type="FunFam" id="3.20.20.100:FF:000014">
    <property type="entry name" value="NAD(P)-linked oxidoreductase superfamily protein"/>
    <property type="match status" value="1"/>
</dbReference>
<feature type="site" description="Lowers pKa of active site Tyr" evidence="4">
    <location>
        <position position="86"/>
    </location>
</feature>
<proteinExistence type="predicted"/>
<name>A0A834SPS3_9FABA</name>
<evidence type="ECO:0000256" key="1">
    <source>
        <dbReference type="ARBA" id="ARBA00023002"/>
    </source>
</evidence>
<evidence type="ECO:0000259" key="5">
    <source>
        <dbReference type="Pfam" id="PF00248"/>
    </source>
</evidence>
<dbReference type="CDD" id="cd19124">
    <property type="entry name" value="AKR_AKR4A_4B"/>
    <property type="match status" value="1"/>
</dbReference>
<evidence type="ECO:0000313" key="7">
    <source>
        <dbReference type="Proteomes" id="UP000634136"/>
    </source>
</evidence>
<keyword evidence="1" id="KW-0560">Oxidoreductase</keyword>
<dbReference type="InterPro" id="IPR023210">
    <property type="entry name" value="NADP_OxRdtase_dom"/>
</dbReference>
<reference evidence="6" key="1">
    <citation type="submission" date="2020-09" db="EMBL/GenBank/DDBJ databases">
        <title>Genome-Enabled Discovery of Anthraquinone Biosynthesis in Senna tora.</title>
        <authorList>
            <person name="Kang S.-H."/>
            <person name="Pandey R.P."/>
            <person name="Lee C.-M."/>
            <person name="Sim J.-S."/>
            <person name="Jeong J.-T."/>
            <person name="Choi B.-S."/>
            <person name="Jung M."/>
            <person name="Ginzburg D."/>
            <person name="Zhao K."/>
            <person name="Won S.Y."/>
            <person name="Oh T.-J."/>
            <person name="Yu Y."/>
            <person name="Kim N.-H."/>
            <person name="Lee O.R."/>
            <person name="Lee T.-H."/>
            <person name="Bashyal P."/>
            <person name="Kim T.-S."/>
            <person name="Lee W.-H."/>
            <person name="Kawkins C."/>
            <person name="Kim C.-K."/>
            <person name="Kim J.S."/>
            <person name="Ahn B.O."/>
            <person name="Rhee S.Y."/>
            <person name="Sohng J.K."/>
        </authorList>
    </citation>
    <scope>NUCLEOTIDE SEQUENCE</scope>
    <source>
        <tissue evidence="6">Leaf</tissue>
    </source>
</reference>
<evidence type="ECO:0000256" key="4">
    <source>
        <dbReference type="PIRSR" id="PIRSR000097-3"/>
    </source>
</evidence>
<sequence length="313" mass="35101">MSATSNIPHLILSDGCRMPVIGLGTAADSPGKDTTREAVIEAIKLGYRHFDTASVYGSEESLGEGIGEALKLGLIKSRDELFINSKLWCSHNHPHHVIPALKATLRNLKLEYLDLYLIHWPISSKVGRLEFPFDESELVAFDMKGVWAAMEECQKMGLTKSIGVSNFSCKKLENLLSFATIPPTVNQVEMNPSWQQKKLIEYCKTKGIIITAYSPLGAKGASWGTNEVMESPFLKHIAESHSKSVAQVCLRWLYEEGVSFVVKSYNKERMKQNLEIFDWCLTEEDYEMISQVKQHRINNGPTTSLGDIWDGES</sequence>
<dbReference type="PIRSF" id="PIRSF000097">
    <property type="entry name" value="AKR"/>
    <property type="match status" value="1"/>
</dbReference>
<dbReference type="InterPro" id="IPR020471">
    <property type="entry name" value="AKR"/>
</dbReference>
<dbReference type="GO" id="GO:0016616">
    <property type="term" value="F:oxidoreductase activity, acting on the CH-OH group of donors, NAD or NADP as acceptor"/>
    <property type="evidence" value="ECO:0007669"/>
    <property type="project" value="InterPro"/>
</dbReference>
<dbReference type="OrthoDB" id="416253at2759"/>
<protein>
    <submittedName>
        <fullName evidence="6">NAD(P)H-dependent 6'-deoxychalcone synthase-like</fullName>
    </submittedName>
</protein>
<dbReference type="PRINTS" id="PR00069">
    <property type="entry name" value="ALDKETRDTASE"/>
</dbReference>
<dbReference type="Pfam" id="PF00248">
    <property type="entry name" value="Aldo_ket_red"/>
    <property type="match status" value="1"/>
</dbReference>
<dbReference type="PROSITE" id="PS00062">
    <property type="entry name" value="ALDOKETO_REDUCTASE_2"/>
    <property type="match status" value="1"/>
</dbReference>
<dbReference type="Proteomes" id="UP000634136">
    <property type="component" value="Unassembled WGS sequence"/>
</dbReference>
<feature type="domain" description="NADP-dependent oxidoreductase" evidence="5">
    <location>
        <begin position="21"/>
        <end position="292"/>
    </location>
</feature>
<evidence type="ECO:0000256" key="3">
    <source>
        <dbReference type="PIRSR" id="PIRSR000097-2"/>
    </source>
</evidence>
<dbReference type="PROSITE" id="PS00798">
    <property type="entry name" value="ALDOKETO_REDUCTASE_1"/>
    <property type="match status" value="1"/>
</dbReference>
<dbReference type="AlphaFoldDB" id="A0A834SPS3"/>
<organism evidence="6 7">
    <name type="scientific">Senna tora</name>
    <dbReference type="NCBI Taxonomy" id="362788"/>
    <lineage>
        <taxon>Eukaryota</taxon>
        <taxon>Viridiplantae</taxon>
        <taxon>Streptophyta</taxon>
        <taxon>Embryophyta</taxon>
        <taxon>Tracheophyta</taxon>
        <taxon>Spermatophyta</taxon>
        <taxon>Magnoliopsida</taxon>
        <taxon>eudicotyledons</taxon>
        <taxon>Gunneridae</taxon>
        <taxon>Pentapetalae</taxon>
        <taxon>rosids</taxon>
        <taxon>fabids</taxon>
        <taxon>Fabales</taxon>
        <taxon>Fabaceae</taxon>
        <taxon>Caesalpinioideae</taxon>
        <taxon>Cassia clade</taxon>
        <taxon>Senna</taxon>
    </lineage>
</organism>
<dbReference type="SUPFAM" id="SSF51430">
    <property type="entry name" value="NAD(P)-linked oxidoreductase"/>
    <property type="match status" value="1"/>
</dbReference>